<dbReference type="EMBL" id="CAKOGL010000030">
    <property type="protein sequence ID" value="CAH2107689.1"/>
    <property type="molecule type" value="Genomic_DNA"/>
</dbReference>
<proteinExistence type="predicted"/>
<gene>
    <name evidence="1" type="ORF">EEDITHA_LOCUS21696</name>
</gene>
<evidence type="ECO:0000313" key="2">
    <source>
        <dbReference type="Proteomes" id="UP001153954"/>
    </source>
</evidence>
<dbReference type="Proteomes" id="UP001153954">
    <property type="component" value="Unassembled WGS sequence"/>
</dbReference>
<protein>
    <submittedName>
        <fullName evidence="1">Uncharacterized protein</fullName>
    </submittedName>
</protein>
<reference evidence="1" key="1">
    <citation type="submission" date="2022-03" db="EMBL/GenBank/DDBJ databases">
        <authorList>
            <person name="Tunstrom K."/>
        </authorList>
    </citation>
    <scope>NUCLEOTIDE SEQUENCE</scope>
</reference>
<keyword evidence="2" id="KW-1185">Reference proteome</keyword>
<organism evidence="1 2">
    <name type="scientific">Euphydryas editha</name>
    <name type="common">Edith's checkerspot</name>
    <dbReference type="NCBI Taxonomy" id="104508"/>
    <lineage>
        <taxon>Eukaryota</taxon>
        <taxon>Metazoa</taxon>
        <taxon>Ecdysozoa</taxon>
        <taxon>Arthropoda</taxon>
        <taxon>Hexapoda</taxon>
        <taxon>Insecta</taxon>
        <taxon>Pterygota</taxon>
        <taxon>Neoptera</taxon>
        <taxon>Endopterygota</taxon>
        <taxon>Lepidoptera</taxon>
        <taxon>Glossata</taxon>
        <taxon>Ditrysia</taxon>
        <taxon>Papilionoidea</taxon>
        <taxon>Nymphalidae</taxon>
        <taxon>Nymphalinae</taxon>
        <taxon>Euphydryas</taxon>
    </lineage>
</organism>
<sequence length="123" mass="14113">METDGFIDSLSQLKSEVDGGIATKLNTLISDLRKNQKRTGMDTKVSVAIVRKISTVAIIHNFHEANNELPTVEKLKKKLEEDINFKGSERSLRRIVRNLGFRWKLTENSRKVLIVFEHTYAKD</sequence>
<name>A0AAU9VC25_EUPED</name>
<evidence type="ECO:0000313" key="1">
    <source>
        <dbReference type="EMBL" id="CAH2107689.1"/>
    </source>
</evidence>
<comment type="caution">
    <text evidence="1">The sequence shown here is derived from an EMBL/GenBank/DDBJ whole genome shotgun (WGS) entry which is preliminary data.</text>
</comment>
<accession>A0AAU9VC25</accession>
<dbReference type="AlphaFoldDB" id="A0AAU9VC25"/>